<dbReference type="CDD" id="cd02440">
    <property type="entry name" value="AdoMet_MTases"/>
    <property type="match status" value="1"/>
</dbReference>
<dbReference type="AlphaFoldDB" id="A0A4Q7ZL20"/>
<keyword evidence="3" id="KW-1185">Reference proteome</keyword>
<keyword evidence="2" id="KW-0808">Transferase</keyword>
<dbReference type="GO" id="GO:0008168">
    <property type="term" value="F:methyltransferase activity"/>
    <property type="evidence" value="ECO:0007669"/>
    <property type="project" value="UniProtKB-KW"/>
</dbReference>
<evidence type="ECO:0000313" key="2">
    <source>
        <dbReference type="EMBL" id="RZU51637.1"/>
    </source>
</evidence>
<gene>
    <name evidence="2" type="ORF">EV385_3470</name>
</gene>
<keyword evidence="2" id="KW-0489">Methyltransferase</keyword>
<dbReference type="PANTHER" id="PTHR43464">
    <property type="entry name" value="METHYLTRANSFERASE"/>
    <property type="match status" value="1"/>
</dbReference>
<dbReference type="Proteomes" id="UP000292564">
    <property type="component" value="Unassembled WGS sequence"/>
</dbReference>
<dbReference type="EMBL" id="SHKY01000001">
    <property type="protein sequence ID" value="RZU51637.1"/>
    <property type="molecule type" value="Genomic_DNA"/>
</dbReference>
<dbReference type="PANTHER" id="PTHR43464:SF92">
    <property type="entry name" value="SLR1071 PROTEIN"/>
    <property type="match status" value="1"/>
</dbReference>
<evidence type="ECO:0000259" key="1">
    <source>
        <dbReference type="Pfam" id="PF13649"/>
    </source>
</evidence>
<comment type="caution">
    <text evidence="2">The sequence shown here is derived from an EMBL/GenBank/DDBJ whole genome shotgun (WGS) entry which is preliminary data.</text>
</comment>
<proteinExistence type="predicted"/>
<dbReference type="Gene3D" id="2.20.130.10">
    <property type="entry name" value="CAC2371-like domains"/>
    <property type="match status" value="1"/>
</dbReference>
<dbReference type="Pfam" id="PF13649">
    <property type="entry name" value="Methyltransf_25"/>
    <property type="match status" value="1"/>
</dbReference>
<dbReference type="RefSeq" id="WP_130510378.1">
    <property type="nucleotide sequence ID" value="NZ_SHKY01000001.1"/>
</dbReference>
<sequence>MYESDNAADVYDLVYQDRKDYRAEAELVAGLVRSRRPDAATLLDVACGTGIHLEAFASQFDHVEGLDLSDAMFSAARRRLPEVTLHLADMRTFDLGRRYDVITCMFSSIGYLSTGPDLERTLQSMARHLTPGGVVVVEPWYFPDTFIDRYVSGHVVTRDGRTVARVAHSTREGDTTRMEIHYLDADKDGIRHHDEVDRLTLFGRDQYESAFTQAGGQVEYVTAESGGPGFFVGVWP</sequence>
<dbReference type="InterPro" id="IPR029063">
    <property type="entry name" value="SAM-dependent_MTases_sf"/>
</dbReference>
<reference evidence="2 3" key="1">
    <citation type="submission" date="2019-02" db="EMBL/GenBank/DDBJ databases">
        <title>Sequencing the genomes of 1000 actinobacteria strains.</title>
        <authorList>
            <person name="Klenk H.-P."/>
        </authorList>
    </citation>
    <scope>NUCLEOTIDE SEQUENCE [LARGE SCALE GENOMIC DNA]</scope>
    <source>
        <strain evidence="2 3">DSM 45162</strain>
    </source>
</reference>
<protein>
    <submittedName>
        <fullName evidence="2">dTDP-3-amino-3,6-dideoxy-alpha-D-glucopyranose N,N-dimethyltransferase/dTDP-3-amino-3,4, 6-trideoxy-alpha-D-glucopyranose N,N-dimethyltransferase/N-dimethyltransferase</fullName>
    </submittedName>
</protein>
<dbReference type="SUPFAM" id="SSF53335">
    <property type="entry name" value="S-adenosyl-L-methionine-dependent methyltransferases"/>
    <property type="match status" value="1"/>
</dbReference>
<feature type="domain" description="Methyltransferase" evidence="1">
    <location>
        <begin position="43"/>
        <end position="133"/>
    </location>
</feature>
<accession>A0A4Q7ZL20</accession>
<name>A0A4Q7ZL20_9ACTN</name>
<organism evidence="2 3">
    <name type="scientific">Krasilnikovia cinnamomea</name>
    <dbReference type="NCBI Taxonomy" id="349313"/>
    <lineage>
        <taxon>Bacteria</taxon>
        <taxon>Bacillati</taxon>
        <taxon>Actinomycetota</taxon>
        <taxon>Actinomycetes</taxon>
        <taxon>Micromonosporales</taxon>
        <taxon>Micromonosporaceae</taxon>
        <taxon>Krasilnikovia</taxon>
    </lineage>
</organism>
<dbReference type="Gene3D" id="3.40.50.150">
    <property type="entry name" value="Vaccinia Virus protein VP39"/>
    <property type="match status" value="1"/>
</dbReference>
<dbReference type="GO" id="GO:0032259">
    <property type="term" value="P:methylation"/>
    <property type="evidence" value="ECO:0007669"/>
    <property type="project" value="UniProtKB-KW"/>
</dbReference>
<evidence type="ECO:0000313" key="3">
    <source>
        <dbReference type="Proteomes" id="UP000292564"/>
    </source>
</evidence>
<dbReference type="InterPro" id="IPR041698">
    <property type="entry name" value="Methyltransf_25"/>
</dbReference>
<dbReference type="OrthoDB" id="189743at2"/>